<evidence type="ECO:0000256" key="8">
    <source>
        <dbReference type="ARBA" id="ARBA00023027"/>
    </source>
</evidence>
<keyword evidence="4 10" id="KW-0808">Transferase</keyword>
<keyword evidence="6 10" id="KW-0547">Nucleotide-binding</keyword>
<dbReference type="Gene3D" id="3.40.50.620">
    <property type="entry name" value="HUPs"/>
    <property type="match status" value="1"/>
</dbReference>
<evidence type="ECO:0000256" key="10">
    <source>
        <dbReference type="HAMAP-Rule" id="MF_00244"/>
    </source>
</evidence>
<protein>
    <recommendedName>
        <fullName evidence="10">Probable nicotinate-nucleotide adenylyltransferase</fullName>
        <ecNumber evidence="10">2.7.7.18</ecNumber>
    </recommendedName>
    <alternativeName>
        <fullName evidence="10">Deamido-NAD(+) diphosphorylase</fullName>
    </alternativeName>
    <alternativeName>
        <fullName evidence="10">Deamido-NAD(+) pyrophosphorylase</fullName>
    </alternativeName>
    <alternativeName>
        <fullName evidence="10">Nicotinate mononucleotide adenylyltransferase</fullName>
        <shortName evidence="10">NaMN adenylyltransferase</shortName>
    </alternativeName>
</protein>
<comment type="pathway">
    <text evidence="2 10">Cofactor biosynthesis; NAD(+) biosynthesis; deamido-NAD(+) from nicotinate D-ribonucleotide: step 1/1.</text>
</comment>
<dbReference type="InterPro" id="IPR004821">
    <property type="entry name" value="Cyt_trans-like"/>
</dbReference>
<evidence type="ECO:0000256" key="1">
    <source>
        <dbReference type="ARBA" id="ARBA00002324"/>
    </source>
</evidence>
<reference evidence="12" key="1">
    <citation type="submission" date="2020-10" db="EMBL/GenBank/DDBJ databases">
        <authorList>
            <person name="Gilroy R."/>
        </authorList>
    </citation>
    <scope>NUCLEOTIDE SEQUENCE</scope>
    <source>
        <strain evidence="12">ChiGjej1B1-1684</strain>
    </source>
</reference>
<dbReference type="GO" id="GO:0009435">
    <property type="term" value="P:NAD+ biosynthetic process"/>
    <property type="evidence" value="ECO:0007669"/>
    <property type="project" value="UniProtKB-UniRule"/>
</dbReference>
<dbReference type="InterPro" id="IPR014729">
    <property type="entry name" value="Rossmann-like_a/b/a_fold"/>
</dbReference>
<evidence type="ECO:0000313" key="12">
    <source>
        <dbReference type="EMBL" id="HIU50817.1"/>
    </source>
</evidence>
<dbReference type="NCBIfam" id="NF000840">
    <property type="entry name" value="PRK00071.1-3"/>
    <property type="match status" value="1"/>
</dbReference>
<reference evidence="12" key="2">
    <citation type="journal article" date="2021" name="PeerJ">
        <title>Extensive microbial diversity within the chicken gut microbiome revealed by metagenomics and culture.</title>
        <authorList>
            <person name="Gilroy R."/>
            <person name="Ravi A."/>
            <person name="Getino M."/>
            <person name="Pursley I."/>
            <person name="Horton D.L."/>
            <person name="Alikhan N.F."/>
            <person name="Baker D."/>
            <person name="Gharbi K."/>
            <person name="Hall N."/>
            <person name="Watson M."/>
            <person name="Adriaenssens E.M."/>
            <person name="Foster-Nyarko E."/>
            <person name="Jarju S."/>
            <person name="Secka A."/>
            <person name="Antonio M."/>
            <person name="Oren A."/>
            <person name="Chaudhuri R.R."/>
            <person name="La Ragione R."/>
            <person name="Hildebrand F."/>
            <person name="Pallen M.J."/>
        </authorList>
    </citation>
    <scope>NUCLEOTIDE SEQUENCE</scope>
    <source>
        <strain evidence="12">ChiGjej1B1-1684</strain>
    </source>
</reference>
<keyword evidence="5 10" id="KW-0548">Nucleotidyltransferase</keyword>
<accession>A0A9D1LZF6</accession>
<dbReference type="HAMAP" id="MF_00244">
    <property type="entry name" value="NaMN_adenylyltr"/>
    <property type="match status" value="1"/>
</dbReference>
<dbReference type="EC" id="2.7.7.18" evidence="10"/>
<evidence type="ECO:0000256" key="2">
    <source>
        <dbReference type="ARBA" id="ARBA00005019"/>
    </source>
</evidence>
<dbReference type="NCBIfam" id="TIGR00482">
    <property type="entry name" value="nicotinate (nicotinamide) nucleotide adenylyltransferase"/>
    <property type="match status" value="1"/>
</dbReference>
<dbReference type="GO" id="GO:0005524">
    <property type="term" value="F:ATP binding"/>
    <property type="evidence" value="ECO:0007669"/>
    <property type="project" value="UniProtKB-KW"/>
</dbReference>
<dbReference type="InterPro" id="IPR005248">
    <property type="entry name" value="NadD/NMNAT"/>
</dbReference>
<gene>
    <name evidence="10 12" type="primary">nadD</name>
    <name evidence="12" type="ORF">IAD22_07370</name>
</gene>
<proteinExistence type="inferred from homology"/>
<keyword evidence="8 10" id="KW-0520">NAD</keyword>
<feature type="domain" description="Cytidyltransferase-like" evidence="11">
    <location>
        <begin position="7"/>
        <end position="174"/>
    </location>
</feature>
<comment type="caution">
    <text evidence="12">The sequence shown here is derived from an EMBL/GenBank/DDBJ whole genome shotgun (WGS) entry which is preliminary data.</text>
</comment>
<comment type="function">
    <text evidence="1 10">Catalyzes the reversible adenylation of nicotinate mononucleotide (NaMN) to nicotinic acid adenine dinucleotide (NaAD).</text>
</comment>
<name>A0A9D1LZF6_9FIRM</name>
<sequence>MSEKIAMLGGTFNPIHNAHVKLALEFIDRMKLDKVLMVPTAIPPHKEIKDFVPAEERFYMTKLVCDMYDKLEPCGLELERKGKSYTVDTLKSIKELYPDAELYLIVGADMFLSLETWRNPQEIFKMAKILSAPREDSDYEPMKEHQKVLKELGADTFVLEKSIFTVSSTEIREKIKGGEDVSSLIPEKIYSYIKEKGLYL</sequence>
<comment type="catalytic activity">
    <reaction evidence="9 10">
        <text>nicotinate beta-D-ribonucleotide + ATP + H(+) = deamido-NAD(+) + diphosphate</text>
        <dbReference type="Rhea" id="RHEA:22860"/>
        <dbReference type="ChEBI" id="CHEBI:15378"/>
        <dbReference type="ChEBI" id="CHEBI:30616"/>
        <dbReference type="ChEBI" id="CHEBI:33019"/>
        <dbReference type="ChEBI" id="CHEBI:57502"/>
        <dbReference type="ChEBI" id="CHEBI:58437"/>
        <dbReference type="EC" id="2.7.7.18"/>
    </reaction>
</comment>
<dbReference type="PANTHER" id="PTHR39321">
    <property type="entry name" value="NICOTINATE-NUCLEOTIDE ADENYLYLTRANSFERASE-RELATED"/>
    <property type="match status" value="1"/>
</dbReference>
<evidence type="ECO:0000256" key="7">
    <source>
        <dbReference type="ARBA" id="ARBA00022840"/>
    </source>
</evidence>
<comment type="similarity">
    <text evidence="10">Belongs to the NadD family.</text>
</comment>
<dbReference type="CDD" id="cd02165">
    <property type="entry name" value="NMNAT"/>
    <property type="match status" value="1"/>
</dbReference>
<dbReference type="PANTHER" id="PTHR39321:SF3">
    <property type="entry name" value="PHOSPHOPANTETHEINE ADENYLYLTRANSFERASE"/>
    <property type="match status" value="1"/>
</dbReference>
<evidence type="ECO:0000256" key="6">
    <source>
        <dbReference type="ARBA" id="ARBA00022741"/>
    </source>
</evidence>
<evidence type="ECO:0000256" key="5">
    <source>
        <dbReference type="ARBA" id="ARBA00022695"/>
    </source>
</evidence>
<organism evidence="12 13">
    <name type="scientific">Candidatus Limousia pullorum</name>
    <dbReference type="NCBI Taxonomy" id="2840860"/>
    <lineage>
        <taxon>Bacteria</taxon>
        <taxon>Bacillati</taxon>
        <taxon>Bacillota</taxon>
        <taxon>Clostridia</taxon>
        <taxon>Eubacteriales</taxon>
        <taxon>Oscillospiraceae</taxon>
        <taxon>Oscillospiraceae incertae sedis</taxon>
        <taxon>Candidatus Limousia</taxon>
    </lineage>
</organism>
<keyword evidence="3 10" id="KW-0662">Pyridine nucleotide biosynthesis</keyword>
<dbReference type="AlphaFoldDB" id="A0A9D1LZF6"/>
<evidence type="ECO:0000259" key="11">
    <source>
        <dbReference type="Pfam" id="PF01467"/>
    </source>
</evidence>
<dbReference type="Pfam" id="PF01467">
    <property type="entry name" value="CTP_transf_like"/>
    <property type="match status" value="1"/>
</dbReference>
<evidence type="ECO:0000256" key="9">
    <source>
        <dbReference type="ARBA" id="ARBA00048721"/>
    </source>
</evidence>
<dbReference type="EMBL" id="DVNG01000110">
    <property type="protein sequence ID" value="HIU50817.1"/>
    <property type="molecule type" value="Genomic_DNA"/>
</dbReference>
<dbReference type="Proteomes" id="UP000824118">
    <property type="component" value="Unassembled WGS sequence"/>
</dbReference>
<evidence type="ECO:0000256" key="3">
    <source>
        <dbReference type="ARBA" id="ARBA00022642"/>
    </source>
</evidence>
<evidence type="ECO:0000313" key="13">
    <source>
        <dbReference type="Proteomes" id="UP000824118"/>
    </source>
</evidence>
<dbReference type="SUPFAM" id="SSF52374">
    <property type="entry name" value="Nucleotidylyl transferase"/>
    <property type="match status" value="1"/>
</dbReference>
<dbReference type="GO" id="GO:0004515">
    <property type="term" value="F:nicotinate-nucleotide adenylyltransferase activity"/>
    <property type="evidence" value="ECO:0007669"/>
    <property type="project" value="UniProtKB-UniRule"/>
</dbReference>
<keyword evidence="7 10" id="KW-0067">ATP-binding</keyword>
<evidence type="ECO:0000256" key="4">
    <source>
        <dbReference type="ARBA" id="ARBA00022679"/>
    </source>
</evidence>